<organism evidence="2 3">
    <name type="scientific">Gemmobacter aquaticus</name>
    <dbReference type="NCBI Taxonomy" id="490185"/>
    <lineage>
        <taxon>Bacteria</taxon>
        <taxon>Pseudomonadati</taxon>
        <taxon>Pseudomonadota</taxon>
        <taxon>Alphaproteobacteria</taxon>
        <taxon>Rhodobacterales</taxon>
        <taxon>Paracoccaceae</taxon>
        <taxon>Gemmobacter</taxon>
    </lineage>
</organism>
<gene>
    <name evidence="2" type="ORF">GCM10010991_20030</name>
</gene>
<dbReference type="Proteomes" id="UP000598196">
    <property type="component" value="Unassembled WGS sequence"/>
</dbReference>
<proteinExistence type="predicted"/>
<dbReference type="AlphaFoldDB" id="A0A917YJE2"/>
<feature type="signal peptide" evidence="1">
    <location>
        <begin position="1"/>
        <end position="35"/>
    </location>
</feature>
<keyword evidence="3" id="KW-1185">Reference proteome</keyword>
<protein>
    <submittedName>
        <fullName evidence="2">Uncharacterized protein</fullName>
    </submittedName>
</protein>
<dbReference type="RefSeq" id="WP_229704377.1">
    <property type="nucleotide sequence ID" value="NZ_BMLP01000003.1"/>
</dbReference>
<feature type="chain" id="PRO_5037733884" evidence="1">
    <location>
        <begin position="36"/>
        <end position="258"/>
    </location>
</feature>
<dbReference type="EMBL" id="BMLP01000003">
    <property type="protein sequence ID" value="GGO32478.1"/>
    <property type="molecule type" value="Genomic_DNA"/>
</dbReference>
<comment type="caution">
    <text evidence="2">The sequence shown here is derived from an EMBL/GenBank/DDBJ whole genome shotgun (WGS) entry which is preliminary data.</text>
</comment>
<keyword evidence="1" id="KW-0732">Signal</keyword>
<evidence type="ECO:0000256" key="1">
    <source>
        <dbReference type="SAM" id="SignalP"/>
    </source>
</evidence>
<evidence type="ECO:0000313" key="2">
    <source>
        <dbReference type="EMBL" id="GGO32478.1"/>
    </source>
</evidence>
<reference evidence="2 3" key="1">
    <citation type="journal article" date="2014" name="Int. J. Syst. Evol. Microbiol.">
        <title>Complete genome sequence of Corynebacterium casei LMG S-19264T (=DSM 44701T), isolated from a smear-ripened cheese.</title>
        <authorList>
            <consortium name="US DOE Joint Genome Institute (JGI-PGF)"/>
            <person name="Walter F."/>
            <person name="Albersmeier A."/>
            <person name="Kalinowski J."/>
            <person name="Ruckert C."/>
        </authorList>
    </citation>
    <scope>NUCLEOTIDE SEQUENCE [LARGE SCALE GENOMIC DNA]</scope>
    <source>
        <strain evidence="2 3">CGMCC 1.7029</strain>
    </source>
</reference>
<evidence type="ECO:0000313" key="3">
    <source>
        <dbReference type="Proteomes" id="UP000598196"/>
    </source>
</evidence>
<accession>A0A917YJE2</accession>
<sequence length="258" mass="28230">MDRKGHGIMWGKMKLGQMAAPVALHGLLTGMAVMAAVPAGAVGFQAPEGCEAFLTVQARACRVSNHYRCSAQPGDQWRADFDQEGVFFVSRINDEAEWVESFEFNPNVRQTMDAGAEDPASFSALVATGRDDFSFGLSRDDGQSSHVTGHDILTGRTVTIDGMVLNQTEFAFTETAPDGTVLRQSRGKEYISKELRLFFAGPSEFWDGENWLPMDGSPVQFIKPGEPGFGATQPIFDCGSLMSEAPLDPMLQQVRHER</sequence>
<name>A0A917YJE2_9RHOB</name>